<reference evidence="1 2" key="1">
    <citation type="journal article" date="2018" name="Science">
        <title>The opium poppy genome and morphinan production.</title>
        <authorList>
            <person name="Guo L."/>
            <person name="Winzer T."/>
            <person name="Yang X."/>
            <person name="Li Y."/>
            <person name="Ning Z."/>
            <person name="He Z."/>
            <person name="Teodor R."/>
            <person name="Lu Y."/>
            <person name="Bowser T.A."/>
            <person name="Graham I.A."/>
            <person name="Ye K."/>
        </authorList>
    </citation>
    <scope>NUCLEOTIDE SEQUENCE [LARGE SCALE GENOMIC DNA]</scope>
    <source>
        <strain evidence="2">cv. HN1</strain>
        <tissue evidence="1">Leaves</tissue>
    </source>
</reference>
<dbReference type="EMBL" id="CM010719">
    <property type="protein sequence ID" value="RZC62127.1"/>
    <property type="molecule type" value="Genomic_DNA"/>
</dbReference>
<accession>A0A4Y7JN07</accession>
<evidence type="ECO:0008006" key="3">
    <source>
        <dbReference type="Google" id="ProtNLM"/>
    </source>
</evidence>
<protein>
    <recommendedName>
        <fullName evidence="3">UV-B-induced protein At3g17800, chloroplastic</fullName>
    </recommendedName>
</protein>
<proteinExistence type="predicted"/>
<dbReference type="PANTHER" id="PTHR31808:SF9">
    <property type="entry name" value="F21O3.2 PROTEIN"/>
    <property type="match status" value="1"/>
</dbReference>
<keyword evidence="2" id="KW-1185">Reference proteome</keyword>
<dbReference type="Proteomes" id="UP000316621">
    <property type="component" value="Chromosome 5"/>
</dbReference>
<dbReference type="Gramene" id="RZC62127">
    <property type="protein sequence ID" value="RZC62127"/>
    <property type="gene ID" value="C5167_023868"/>
</dbReference>
<name>A0A4Y7JN07_PAPSO</name>
<dbReference type="InterPro" id="IPR038925">
    <property type="entry name" value="At3g17800-like"/>
</dbReference>
<dbReference type="PANTHER" id="PTHR31808">
    <property type="entry name" value="EXPRESSED PROTEIN"/>
    <property type="match status" value="1"/>
</dbReference>
<dbReference type="OrthoDB" id="25131at2759"/>
<sequence length="422" mass="47221">MDCCASYKRITPIPEALPNVVKSDKGRADLKVFAKIGFFSDSDSSSSSSSSFKSTQGALKICGAQRRTIESSFKRKIPKFVTSAYARGTDSSPCDFTGVGGTTPLEPRSAAGKFLSGILLNQRHLFPFAVAEQLDELVTERDGAVARKDQSLGSEESDLHRRIAEMKEDKCQTAVEDVMYMSIVQKFFELKVPMVPKISSFIDNGRLQIWPSQQCELESIHSLEVQNMIKEHLTTILGWRWKSNTTGNRITYQTSRLQLGRLYASSIMYGYFLKSACLRHQLESSLALTYEDFPSIGLSEFFPAEANSAAVHGQSTDRRSTSSCQQPRSVETNTTLRNYVMGFDSETLQRCAKLKSQEAVNLIEKHTWALFGNEQGEDTENDDAIVVPNSSMKRLVLEATAFGSFLWDVEEYVNSVYRLKDN</sequence>
<dbReference type="OMA" id="IRWEHSI"/>
<dbReference type="Pfam" id="PF05542">
    <property type="entry name" value="DUF760"/>
    <property type="match status" value="1"/>
</dbReference>
<dbReference type="InterPro" id="IPR008479">
    <property type="entry name" value="DUF760"/>
</dbReference>
<dbReference type="AlphaFoldDB" id="A0A4Y7JN07"/>
<gene>
    <name evidence="1" type="ORF">C5167_023868</name>
</gene>
<evidence type="ECO:0000313" key="2">
    <source>
        <dbReference type="Proteomes" id="UP000316621"/>
    </source>
</evidence>
<organism evidence="1 2">
    <name type="scientific">Papaver somniferum</name>
    <name type="common">Opium poppy</name>
    <dbReference type="NCBI Taxonomy" id="3469"/>
    <lineage>
        <taxon>Eukaryota</taxon>
        <taxon>Viridiplantae</taxon>
        <taxon>Streptophyta</taxon>
        <taxon>Embryophyta</taxon>
        <taxon>Tracheophyta</taxon>
        <taxon>Spermatophyta</taxon>
        <taxon>Magnoliopsida</taxon>
        <taxon>Ranunculales</taxon>
        <taxon>Papaveraceae</taxon>
        <taxon>Papaveroideae</taxon>
        <taxon>Papaver</taxon>
    </lineage>
</organism>
<evidence type="ECO:0000313" key="1">
    <source>
        <dbReference type="EMBL" id="RZC62127.1"/>
    </source>
</evidence>